<organism evidence="2 3">
    <name type="scientific">Candidatus Roizmanbacteria bacterium RIFCSPHIGHO2_12_FULL_44_10</name>
    <dbReference type="NCBI Taxonomy" id="1802054"/>
    <lineage>
        <taxon>Bacteria</taxon>
        <taxon>Candidatus Roizmaniibacteriota</taxon>
    </lineage>
</organism>
<dbReference type="Proteomes" id="UP000179024">
    <property type="component" value="Unassembled WGS sequence"/>
</dbReference>
<keyword evidence="1" id="KW-0472">Membrane</keyword>
<keyword evidence="1" id="KW-1133">Transmembrane helix</keyword>
<name>A0A1F7I9P8_9BACT</name>
<feature type="transmembrane region" description="Helical" evidence="1">
    <location>
        <begin position="269"/>
        <end position="289"/>
    </location>
</feature>
<dbReference type="EMBL" id="MGAE01000006">
    <property type="protein sequence ID" value="OGK40066.1"/>
    <property type="molecule type" value="Genomic_DNA"/>
</dbReference>
<evidence type="ECO:0000313" key="2">
    <source>
        <dbReference type="EMBL" id="OGK40066.1"/>
    </source>
</evidence>
<reference evidence="2 3" key="1">
    <citation type="journal article" date="2016" name="Nat. Commun.">
        <title>Thousands of microbial genomes shed light on interconnected biogeochemical processes in an aquifer system.</title>
        <authorList>
            <person name="Anantharaman K."/>
            <person name="Brown C.T."/>
            <person name="Hug L.A."/>
            <person name="Sharon I."/>
            <person name="Castelle C.J."/>
            <person name="Probst A.J."/>
            <person name="Thomas B.C."/>
            <person name="Singh A."/>
            <person name="Wilkins M.J."/>
            <person name="Karaoz U."/>
            <person name="Brodie E.L."/>
            <person name="Williams K.H."/>
            <person name="Hubbard S.S."/>
            <person name="Banfield J.F."/>
        </authorList>
    </citation>
    <scope>NUCLEOTIDE SEQUENCE [LARGE SCALE GENOMIC DNA]</scope>
</reference>
<comment type="caution">
    <text evidence="2">The sequence shown here is derived from an EMBL/GenBank/DDBJ whole genome shotgun (WGS) entry which is preliminary data.</text>
</comment>
<gene>
    <name evidence="2" type="ORF">A3F34_01485</name>
</gene>
<accession>A0A1F7I9P8</accession>
<feature type="transmembrane region" description="Helical" evidence="1">
    <location>
        <begin position="75"/>
        <end position="106"/>
    </location>
</feature>
<evidence type="ECO:0000256" key="1">
    <source>
        <dbReference type="SAM" id="Phobius"/>
    </source>
</evidence>
<evidence type="ECO:0000313" key="3">
    <source>
        <dbReference type="Proteomes" id="UP000179024"/>
    </source>
</evidence>
<sequence length="327" mass="36908">MSHKKLALFIALSLLSIVSGAVFGLIDLFGFIDGRHALSLTLLIVSVLLIYLITIVVFILNFAERKRTWPFFAVAALLFSTTFFLMSLTFQLTIASGMIFLAFLYYAYVNSAHRSHLFIAFSPKEIFFPIIKTSFVYLMVILALLAYTQSRQLISQHSLVSPVMVKIISRPMVLTLNKQINSQLQSELGSQLPSQMSAGEKDRLIRSVLKQSVEAMAQNEEGRIYGFKPEEIPIENAIVYDSGEIDLTPVIDGMLPQIAIRLNDEIQRYAVFAPFVVAFIIILIIQPFIYPIELIEALLTLVIFKVILRSGFIKLTKETKEVDVIQF</sequence>
<feature type="transmembrane region" description="Helical" evidence="1">
    <location>
        <begin position="295"/>
        <end position="312"/>
    </location>
</feature>
<protein>
    <submittedName>
        <fullName evidence="2">Uncharacterized protein</fullName>
    </submittedName>
</protein>
<feature type="transmembrane region" description="Helical" evidence="1">
    <location>
        <begin position="126"/>
        <end position="147"/>
    </location>
</feature>
<feature type="transmembrane region" description="Helical" evidence="1">
    <location>
        <begin position="40"/>
        <end position="63"/>
    </location>
</feature>
<proteinExistence type="predicted"/>
<dbReference type="AlphaFoldDB" id="A0A1F7I9P8"/>
<keyword evidence="1" id="KW-0812">Transmembrane</keyword>